<comment type="caution">
    <text evidence="2">The sequence shown here is derived from an EMBL/GenBank/DDBJ whole genome shotgun (WGS) entry which is preliminary data.</text>
</comment>
<dbReference type="Gene3D" id="3.40.50.150">
    <property type="entry name" value="Vaccinia Virus protein VP39"/>
    <property type="match status" value="1"/>
</dbReference>
<dbReference type="SUPFAM" id="SSF53335">
    <property type="entry name" value="S-adenosyl-L-methionine-dependent methyltransferases"/>
    <property type="match status" value="1"/>
</dbReference>
<dbReference type="GO" id="GO:0008168">
    <property type="term" value="F:methyltransferase activity"/>
    <property type="evidence" value="ECO:0007669"/>
    <property type="project" value="UniProtKB-KW"/>
</dbReference>
<dbReference type="InterPro" id="IPR029063">
    <property type="entry name" value="SAM-dependent_MTases_sf"/>
</dbReference>
<dbReference type="GO" id="GO:0032259">
    <property type="term" value="P:methylation"/>
    <property type="evidence" value="ECO:0007669"/>
    <property type="project" value="UniProtKB-KW"/>
</dbReference>
<evidence type="ECO:0000256" key="1">
    <source>
        <dbReference type="SAM" id="SignalP"/>
    </source>
</evidence>
<dbReference type="PIRSF" id="PIRSF031679">
    <property type="entry name" value="Mtase_Alr7345_prd"/>
    <property type="match status" value="1"/>
</dbReference>
<proteinExistence type="predicted"/>
<dbReference type="AlphaFoldDB" id="A0A4V3DHT3"/>
<keyword evidence="1" id="KW-0732">Signal</keyword>
<dbReference type="OrthoDB" id="9801692at2"/>
<gene>
    <name evidence="2" type="ORF">C8D91_2007</name>
</gene>
<protein>
    <submittedName>
        <fullName evidence="2">Putative methyltransferase</fullName>
    </submittedName>
</protein>
<accession>A0A4V3DHT3</accession>
<name>A0A4V3DHT3_9GAMM</name>
<keyword evidence="2" id="KW-0489">Methyltransferase</keyword>
<keyword evidence="3" id="KW-1185">Reference proteome</keyword>
<dbReference type="RefSeq" id="WP_099019909.1">
    <property type="nucleotide sequence ID" value="NZ_NIHB01000004.1"/>
</dbReference>
<sequence length="258" mass="29282">MYKSWILISLILILSPVQAHKPENHASDIITQALSAPDRSEADRQRDTRSRPDVTLALLNIGHGDVVFDVFGGGGYYSELIARVVGEGGKVYLHNNQAYRNFVNDALSQRMSQNNMTQMIQHDREVDDLGIQENTLNAALIIMSYHDLFYDDKVNNWPQIDHNNFIQQIHRGLKPGGRFLIVDHQANSARQAQDTHSLHRIEKDFAIDQMEALGFKRVAESVALANPDDDKSQSVFDPEVRGKTDRFIVVFEKLTDKK</sequence>
<evidence type="ECO:0000313" key="3">
    <source>
        <dbReference type="Proteomes" id="UP000295724"/>
    </source>
</evidence>
<reference evidence="2 3" key="1">
    <citation type="submission" date="2019-03" db="EMBL/GenBank/DDBJ databases">
        <title>Genomic Encyclopedia of Type Strains, Phase IV (KMG-IV): sequencing the most valuable type-strain genomes for metagenomic binning, comparative biology and taxonomic classification.</title>
        <authorList>
            <person name="Goeker M."/>
        </authorList>
    </citation>
    <scope>NUCLEOTIDE SEQUENCE [LARGE SCALE GENOMIC DNA]</scope>
    <source>
        <strain evidence="2 3">DSM 25488</strain>
    </source>
</reference>
<organism evidence="2 3">
    <name type="scientific">Marinicella litoralis</name>
    <dbReference type="NCBI Taxonomy" id="644220"/>
    <lineage>
        <taxon>Bacteria</taxon>
        <taxon>Pseudomonadati</taxon>
        <taxon>Pseudomonadota</taxon>
        <taxon>Gammaproteobacteria</taxon>
        <taxon>Lysobacterales</taxon>
        <taxon>Marinicellaceae</taxon>
        <taxon>Marinicella</taxon>
    </lineage>
</organism>
<feature type="chain" id="PRO_5020921918" evidence="1">
    <location>
        <begin position="20"/>
        <end position="258"/>
    </location>
</feature>
<dbReference type="InterPro" id="IPR016980">
    <property type="entry name" value="S-AdoMet-dep_MeTrfase_Alr7345"/>
</dbReference>
<evidence type="ECO:0000313" key="2">
    <source>
        <dbReference type="EMBL" id="TDR19451.1"/>
    </source>
</evidence>
<dbReference type="Proteomes" id="UP000295724">
    <property type="component" value="Unassembled WGS sequence"/>
</dbReference>
<dbReference type="EMBL" id="SNZB01000004">
    <property type="protein sequence ID" value="TDR19451.1"/>
    <property type="molecule type" value="Genomic_DNA"/>
</dbReference>
<feature type="signal peptide" evidence="1">
    <location>
        <begin position="1"/>
        <end position="19"/>
    </location>
</feature>
<keyword evidence="2" id="KW-0808">Transferase</keyword>